<keyword evidence="1 12" id="KW-0639">Primosome</keyword>
<dbReference type="KEGG" id="wch:wcw_1358"/>
<dbReference type="PANTHER" id="PTHR30580">
    <property type="entry name" value="PRIMOSOMAL PROTEIN N"/>
    <property type="match status" value="1"/>
</dbReference>
<keyword evidence="4 12" id="KW-0547">Nucleotide-binding</keyword>
<feature type="binding site" evidence="12">
    <location>
        <position position="480"/>
    </location>
    <ligand>
        <name>Zn(2+)</name>
        <dbReference type="ChEBI" id="CHEBI:29105"/>
        <label>2</label>
    </ligand>
</feature>
<dbReference type="GO" id="GO:0006270">
    <property type="term" value="P:DNA replication initiation"/>
    <property type="evidence" value="ECO:0007669"/>
    <property type="project" value="TreeGrafter"/>
</dbReference>
<keyword evidence="2 12" id="KW-0235">DNA replication</keyword>
<dbReference type="STRING" id="716544.wcw_1358"/>
<dbReference type="OrthoDB" id="9759544at2"/>
<proteinExistence type="inferred from homology"/>
<dbReference type="FunFam" id="3.40.50.300:FF:000489">
    <property type="entry name" value="Primosome assembly protein PriA"/>
    <property type="match status" value="1"/>
</dbReference>
<protein>
    <recommendedName>
        <fullName evidence="12">Replication restart protein PriA</fullName>
    </recommendedName>
    <alternativeName>
        <fullName evidence="12">ATP-dependent DNA helicase PriA</fullName>
        <ecNumber evidence="12">5.6.2.4</ecNumber>
    </alternativeName>
    <alternativeName>
        <fullName evidence="12">DNA 3'-5' helicase PriA</fullName>
    </alternativeName>
</protein>
<keyword evidence="3 12" id="KW-0479">Metal-binding</keyword>
<keyword evidence="5 12" id="KW-0378">Hydrolase</keyword>
<accession>D6YRL4</accession>
<dbReference type="GO" id="GO:0006302">
    <property type="term" value="P:double-strand break repair"/>
    <property type="evidence" value="ECO:0007669"/>
    <property type="project" value="InterPro"/>
</dbReference>
<evidence type="ECO:0000259" key="13">
    <source>
        <dbReference type="PROSITE" id="PS51192"/>
    </source>
</evidence>
<dbReference type="InterPro" id="IPR005259">
    <property type="entry name" value="PriA"/>
</dbReference>
<evidence type="ECO:0000256" key="12">
    <source>
        <dbReference type="HAMAP-Rule" id="MF_00983"/>
    </source>
</evidence>
<dbReference type="PANTHER" id="PTHR30580:SF0">
    <property type="entry name" value="PRIMOSOMAL PROTEIN N"/>
    <property type="match status" value="1"/>
</dbReference>
<dbReference type="CDD" id="cd18804">
    <property type="entry name" value="SF2_C_priA"/>
    <property type="match status" value="1"/>
</dbReference>
<keyword evidence="16" id="KW-1185">Reference proteome</keyword>
<feature type="binding site" evidence="12">
    <location>
        <position position="459"/>
    </location>
    <ligand>
        <name>Zn(2+)</name>
        <dbReference type="ChEBI" id="CHEBI:29105"/>
        <label>2</label>
    </ligand>
</feature>
<feature type="binding site" evidence="12">
    <location>
        <position position="477"/>
    </location>
    <ligand>
        <name>Zn(2+)</name>
        <dbReference type="ChEBI" id="CHEBI:29105"/>
        <label>2</label>
    </ligand>
</feature>
<dbReference type="GO" id="GO:0003677">
    <property type="term" value="F:DNA binding"/>
    <property type="evidence" value="ECO:0007669"/>
    <property type="project" value="UniProtKB-UniRule"/>
</dbReference>
<evidence type="ECO:0000256" key="4">
    <source>
        <dbReference type="ARBA" id="ARBA00022741"/>
    </source>
</evidence>
<keyword evidence="7 12" id="KW-0862">Zinc</keyword>
<evidence type="ECO:0000256" key="9">
    <source>
        <dbReference type="ARBA" id="ARBA00023125"/>
    </source>
</evidence>
<evidence type="ECO:0000256" key="5">
    <source>
        <dbReference type="ARBA" id="ARBA00022801"/>
    </source>
</evidence>
<evidence type="ECO:0000256" key="10">
    <source>
        <dbReference type="ARBA" id="ARBA00023235"/>
    </source>
</evidence>
<dbReference type="InterPro" id="IPR041222">
    <property type="entry name" value="PriA_3primeBD"/>
</dbReference>
<feature type="domain" description="Helicase C-terminal" evidence="14">
    <location>
        <begin position="486"/>
        <end position="646"/>
    </location>
</feature>
<keyword evidence="10 12" id="KW-0413">Isomerase</keyword>
<evidence type="ECO:0000256" key="3">
    <source>
        <dbReference type="ARBA" id="ARBA00022723"/>
    </source>
</evidence>
<feature type="binding site" evidence="12">
    <location>
        <position position="450"/>
    </location>
    <ligand>
        <name>Zn(2+)</name>
        <dbReference type="ChEBI" id="CHEBI:29105"/>
        <label>1</label>
    </ligand>
</feature>
<dbReference type="GO" id="GO:0008270">
    <property type="term" value="F:zinc ion binding"/>
    <property type="evidence" value="ECO:0007669"/>
    <property type="project" value="UniProtKB-UniRule"/>
</dbReference>
<dbReference type="Pfam" id="PF17764">
    <property type="entry name" value="PriA_3primeBD"/>
    <property type="match status" value="1"/>
</dbReference>
<feature type="binding site" evidence="12">
    <location>
        <position position="453"/>
    </location>
    <ligand>
        <name>Zn(2+)</name>
        <dbReference type="ChEBI" id="CHEBI:29105"/>
        <label>1</label>
    </ligand>
</feature>
<keyword evidence="8 12" id="KW-0067">ATP-binding</keyword>
<dbReference type="GO" id="GO:0016887">
    <property type="term" value="F:ATP hydrolysis activity"/>
    <property type="evidence" value="ECO:0007669"/>
    <property type="project" value="RHEA"/>
</dbReference>
<reference evidence="15 16" key="1">
    <citation type="journal article" date="2010" name="PLoS ONE">
        <title>The Waddlia genome: a window into chlamydial biology.</title>
        <authorList>
            <person name="Bertelli C."/>
            <person name="Collyn F."/>
            <person name="Croxatto A."/>
            <person name="Ruckert C."/>
            <person name="Polkinghorne A."/>
            <person name="Kebbi-Beghdadi C."/>
            <person name="Goesmann A."/>
            <person name="Vaughan L."/>
            <person name="Greub G."/>
        </authorList>
    </citation>
    <scope>NUCLEOTIDE SEQUENCE [LARGE SCALE GENOMIC DNA]</scope>
    <source>
        <strain evidence="16">ATCC VR-1470 / WSU 86-1044</strain>
    </source>
</reference>
<dbReference type="SMART" id="SM00490">
    <property type="entry name" value="HELICc"/>
    <property type="match status" value="1"/>
</dbReference>
<dbReference type="NCBIfam" id="TIGR00595">
    <property type="entry name" value="priA"/>
    <property type="match status" value="1"/>
</dbReference>
<evidence type="ECO:0000256" key="8">
    <source>
        <dbReference type="ARBA" id="ARBA00022840"/>
    </source>
</evidence>
<keyword evidence="9 12" id="KW-0238">DNA-binding</keyword>
<dbReference type="HOGENOM" id="CLU_013353_3_1_0"/>
<dbReference type="eggNOG" id="COG1198">
    <property type="taxonomic scope" value="Bacteria"/>
</dbReference>
<dbReference type="GO" id="GO:0043138">
    <property type="term" value="F:3'-5' DNA helicase activity"/>
    <property type="evidence" value="ECO:0007669"/>
    <property type="project" value="UniProtKB-EC"/>
</dbReference>
<evidence type="ECO:0000256" key="6">
    <source>
        <dbReference type="ARBA" id="ARBA00022806"/>
    </source>
</evidence>
<dbReference type="SUPFAM" id="SSF52540">
    <property type="entry name" value="P-loop containing nucleoside triphosphate hydrolases"/>
    <property type="match status" value="2"/>
</dbReference>
<dbReference type="GO" id="GO:0005524">
    <property type="term" value="F:ATP binding"/>
    <property type="evidence" value="ECO:0007669"/>
    <property type="project" value="UniProtKB-UniRule"/>
</dbReference>
<feature type="binding site" evidence="12">
    <location>
        <position position="491"/>
    </location>
    <ligand>
        <name>Zn(2+)</name>
        <dbReference type="ChEBI" id="CHEBI:29105"/>
        <label>1</label>
    </ligand>
</feature>
<dbReference type="InterPro" id="IPR011545">
    <property type="entry name" value="DEAD/DEAH_box_helicase_dom"/>
</dbReference>
<dbReference type="EC" id="5.6.2.4" evidence="12"/>
<dbReference type="GO" id="GO:1990077">
    <property type="term" value="C:primosome complex"/>
    <property type="evidence" value="ECO:0007669"/>
    <property type="project" value="UniProtKB-UniRule"/>
</dbReference>
<dbReference type="NCBIfam" id="NF004066">
    <property type="entry name" value="PRK05580.1-3"/>
    <property type="match status" value="1"/>
</dbReference>
<evidence type="ECO:0000256" key="7">
    <source>
        <dbReference type="ARBA" id="ARBA00022833"/>
    </source>
</evidence>
<comment type="subunit">
    <text evidence="12">Component of the replication restart primosome.</text>
</comment>
<dbReference type="GO" id="GO:0006310">
    <property type="term" value="P:DNA recombination"/>
    <property type="evidence" value="ECO:0007669"/>
    <property type="project" value="InterPro"/>
</dbReference>
<evidence type="ECO:0000256" key="2">
    <source>
        <dbReference type="ARBA" id="ARBA00022705"/>
    </source>
</evidence>
<dbReference type="PROSITE" id="PS51194">
    <property type="entry name" value="HELICASE_CTER"/>
    <property type="match status" value="1"/>
</dbReference>
<evidence type="ECO:0000256" key="1">
    <source>
        <dbReference type="ARBA" id="ARBA00022515"/>
    </source>
</evidence>
<dbReference type="Pfam" id="PF18074">
    <property type="entry name" value="PriA_C"/>
    <property type="match status" value="1"/>
</dbReference>
<dbReference type="InterPro" id="IPR014001">
    <property type="entry name" value="Helicase_ATP-bd"/>
</dbReference>
<feature type="binding site" evidence="12">
    <location>
        <position position="494"/>
    </location>
    <ligand>
        <name>Zn(2+)</name>
        <dbReference type="ChEBI" id="CHEBI:29105"/>
        <label>1</label>
    </ligand>
</feature>
<name>D6YRL4_WADCW</name>
<dbReference type="PROSITE" id="PS51192">
    <property type="entry name" value="HELICASE_ATP_BIND_1"/>
    <property type="match status" value="1"/>
</dbReference>
<comment type="similarity">
    <text evidence="12">Belongs to the helicase family. PriA subfamily.</text>
</comment>
<dbReference type="Pfam" id="PF00270">
    <property type="entry name" value="DEAD"/>
    <property type="match status" value="1"/>
</dbReference>
<comment type="function">
    <text evidence="12">Initiates the restart of stalled replication forks, which reloads the replicative helicase on sites other than the origin of replication. Recognizes and binds to abandoned replication forks and remodels them to uncover a helicase loading site. Promotes assembly of the primosome at these replication forks.</text>
</comment>
<dbReference type="GO" id="GO:0006269">
    <property type="term" value="P:DNA replication, synthesis of primer"/>
    <property type="evidence" value="ECO:0007669"/>
    <property type="project" value="UniProtKB-KW"/>
</dbReference>
<dbReference type="SMART" id="SM00487">
    <property type="entry name" value="DEXDc"/>
    <property type="match status" value="1"/>
</dbReference>
<dbReference type="AlphaFoldDB" id="D6YRL4"/>
<dbReference type="RefSeq" id="WP_013182420.1">
    <property type="nucleotide sequence ID" value="NC_014225.1"/>
</dbReference>
<dbReference type="Pfam" id="PF00271">
    <property type="entry name" value="Helicase_C"/>
    <property type="match status" value="1"/>
</dbReference>
<sequence length="743" mass="83503">MEGSEKYASIILDLAVGKPLDYEIPGHLQGKLKRGCRVKVPLNGKLQGGYVYTLKETKSFPKLQKIREVVNEEELLTPDLFQLALWISDYYCAPLTKVMKSLLPASIRKEVKPKEQLYIMRRKTRGELQEFCIENRNRYSAQCAVLDEMLKVTKGILLTELLENTGGTRSPVDTLVKKGLLALDIVRVDRSPLVGEEYFLTQPKSLNSEQKEALEKIIDDLDEGHFQTHLLYGVTGSGKTEVYLQAIQHALNQGKGAIVLVPEISLTQQTIDRFRSRFKEKIAVLHHRLSHGERYDAWLDIVRGESKIVIGARSAIFSPVKNLGLIVVDEEHESSYKQTDEAPAYHARDIAVMRGKLTKSSVILGSATPSIESYTNALNGKYRLSMLHGRAAASQKPKVTIIDMKKEYEKAQGFTNFSEPLIKGIKERYQAGEQTILFLNRRGYHTTLFCQKCRKGIHCSHCDQTLTYHYKNNSLCCHLCGCTISPPPKECPVCKDPDLMKFKGVGTELLERSLKAILPEVRTVRIDADTTKHKGSHQQLLKDFKTGKADVLIGTQMVAKGLHFPEVTLVGVINCDGSLNIPDFRASETVFQLITQVAGRAGRGALPGEVILQTCMPENSTILHAAEQDYFSFYEEEIAVRKMFGFPPFSQLVKIAFSGPEENKTRSLAEAMRTQLLRLLPSTFHLHPVNASGHAKVKDRWRFQFLVRGSSTQPVAKAISQLNFHTPSNYRVLININPLSTFF</sequence>
<evidence type="ECO:0000256" key="11">
    <source>
        <dbReference type="ARBA" id="ARBA00048988"/>
    </source>
</evidence>
<dbReference type="Proteomes" id="UP000001505">
    <property type="component" value="Chromosome"/>
</dbReference>
<dbReference type="EMBL" id="CP001928">
    <property type="protein sequence ID" value="ADI38709.1"/>
    <property type="molecule type" value="Genomic_DNA"/>
</dbReference>
<dbReference type="InterPro" id="IPR042115">
    <property type="entry name" value="PriA_3primeBD_sf"/>
</dbReference>
<dbReference type="Gene3D" id="3.40.1440.60">
    <property type="entry name" value="PriA, 3(prime) DNA-binding domain"/>
    <property type="match status" value="1"/>
</dbReference>
<dbReference type="InterPro" id="IPR027417">
    <property type="entry name" value="P-loop_NTPase"/>
</dbReference>
<evidence type="ECO:0000259" key="14">
    <source>
        <dbReference type="PROSITE" id="PS51194"/>
    </source>
</evidence>
<gene>
    <name evidence="12 15" type="primary">priA</name>
    <name evidence="15" type="ordered locus">wcw_1358</name>
</gene>
<organism evidence="15 16">
    <name type="scientific">Waddlia chondrophila (strain ATCC VR-1470 / WSU 86-1044)</name>
    <dbReference type="NCBI Taxonomy" id="716544"/>
    <lineage>
        <taxon>Bacteria</taxon>
        <taxon>Pseudomonadati</taxon>
        <taxon>Chlamydiota</taxon>
        <taxon>Chlamydiia</taxon>
        <taxon>Parachlamydiales</taxon>
        <taxon>Waddliaceae</taxon>
        <taxon>Waddlia</taxon>
    </lineage>
</organism>
<comment type="catalytic activity">
    <reaction evidence="12">
        <text>Couples ATP hydrolysis with the unwinding of duplex DNA by translocating in the 3'-5' direction.</text>
        <dbReference type="EC" id="5.6.2.4"/>
    </reaction>
</comment>
<comment type="cofactor">
    <cofactor evidence="12">
        <name>Zn(2+)</name>
        <dbReference type="ChEBI" id="CHEBI:29105"/>
    </cofactor>
    <text evidence="12">Binds 2 zinc ions per subunit.</text>
</comment>
<feature type="domain" description="Helicase ATP-binding" evidence="13">
    <location>
        <begin position="220"/>
        <end position="387"/>
    </location>
</feature>
<keyword evidence="6 12" id="KW-0347">Helicase</keyword>
<dbReference type="InterPro" id="IPR001650">
    <property type="entry name" value="Helicase_C-like"/>
</dbReference>
<comment type="catalytic activity">
    <reaction evidence="11 12">
        <text>ATP + H2O = ADP + phosphate + H(+)</text>
        <dbReference type="Rhea" id="RHEA:13065"/>
        <dbReference type="ChEBI" id="CHEBI:15377"/>
        <dbReference type="ChEBI" id="CHEBI:15378"/>
        <dbReference type="ChEBI" id="CHEBI:30616"/>
        <dbReference type="ChEBI" id="CHEBI:43474"/>
        <dbReference type="ChEBI" id="CHEBI:456216"/>
        <dbReference type="EC" id="5.6.2.4"/>
    </reaction>
</comment>
<dbReference type="CDD" id="cd17929">
    <property type="entry name" value="DEXHc_priA"/>
    <property type="match status" value="1"/>
</dbReference>
<evidence type="ECO:0000313" key="16">
    <source>
        <dbReference type="Proteomes" id="UP000001505"/>
    </source>
</evidence>
<dbReference type="InterPro" id="IPR041236">
    <property type="entry name" value="PriA_C"/>
</dbReference>
<evidence type="ECO:0000313" key="15">
    <source>
        <dbReference type="EMBL" id="ADI38709.1"/>
    </source>
</evidence>
<dbReference type="HAMAP" id="MF_00983">
    <property type="entry name" value="PriA"/>
    <property type="match status" value="1"/>
</dbReference>
<feature type="binding site" evidence="12">
    <location>
        <position position="462"/>
    </location>
    <ligand>
        <name>Zn(2+)</name>
        <dbReference type="ChEBI" id="CHEBI:29105"/>
        <label>2</label>
    </ligand>
</feature>
<dbReference type="Gene3D" id="3.40.50.300">
    <property type="entry name" value="P-loop containing nucleotide triphosphate hydrolases"/>
    <property type="match status" value="2"/>
</dbReference>